<sequence>MTLEQAVLDTLRYSAQFKYPLTSKEVHKYLIFSKKAGYKEVLRTLDILVKKNKILKEGNYYLFSKSPTWVEHRLESEKKVKKLLLKTQ</sequence>
<evidence type="ECO:0000313" key="1">
    <source>
        <dbReference type="EMBL" id="HHH14117.1"/>
    </source>
</evidence>
<name>A0A7V5IZW0_UNCKA</name>
<accession>A0A7V5IZW0</accession>
<feature type="non-terminal residue" evidence="1">
    <location>
        <position position="88"/>
    </location>
</feature>
<organism evidence="1">
    <name type="scientific">candidate division WWE3 bacterium</name>
    <dbReference type="NCBI Taxonomy" id="2053526"/>
    <lineage>
        <taxon>Bacteria</taxon>
        <taxon>Katanobacteria</taxon>
    </lineage>
</organism>
<proteinExistence type="predicted"/>
<dbReference type="EMBL" id="DRNS01000016">
    <property type="protein sequence ID" value="HHH14117.1"/>
    <property type="molecule type" value="Genomic_DNA"/>
</dbReference>
<dbReference type="AlphaFoldDB" id="A0A7V5IZW0"/>
<gene>
    <name evidence="1" type="ORF">ENJ78_00225</name>
</gene>
<protein>
    <submittedName>
        <fullName evidence="1">Uncharacterized protein</fullName>
    </submittedName>
</protein>
<reference evidence="1" key="1">
    <citation type="journal article" date="2020" name="mSystems">
        <title>Genome- and Community-Level Interaction Insights into Carbon Utilization and Element Cycling Functions of Hydrothermarchaeota in Hydrothermal Sediment.</title>
        <authorList>
            <person name="Zhou Z."/>
            <person name="Liu Y."/>
            <person name="Xu W."/>
            <person name="Pan J."/>
            <person name="Luo Z.H."/>
            <person name="Li M."/>
        </authorList>
    </citation>
    <scope>NUCLEOTIDE SEQUENCE [LARGE SCALE GENOMIC DNA]</scope>
    <source>
        <strain evidence="1">HyVt-517</strain>
    </source>
</reference>
<comment type="caution">
    <text evidence="1">The sequence shown here is derived from an EMBL/GenBank/DDBJ whole genome shotgun (WGS) entry which is preliminary data.</text>
</comment>
<dbReference type="Proteomes" id="UP000886106">
    <property type="component" value="Unassembled WGS sequence"/>
</dbReference>